<reference evidence="9 10" key="1">
    <citation type="submission" date="2023-07" db="EMBL/GenBank/DDBJ databases">
        <title>Sequencing the genomes of 1000 actinobacteria strains.</title>
        <authorList>
            <person name="Klenk H.-P."/>
        </authorList>
    </citation>
    <scope>NUCLEOTIDE SEQUENCE [LARGE SCALE GENOMIC DNA]</scope>
    <source>
        <strain evidence="9 10">DSM 44710</strain>
    </source>
</reference>
<proteinExistence type="inferred from homology"/>
<keyword evidence="5 7" id="KW-1133">Transmembrane helix</keyword>
<feature type="transmembrane region" description="Helical" evidence="7">
    <location>
        <begin position="326"/>
        <end position="347"/>
    </location>
</feature>
<dbReference type="SUPFAM" id="SSF103473">
    <property type="entry name" value="MFS general substrate transporter"/>
    <property type="match status" value="1"/>
</dbReference>
<evidence type="ECO:0000259" key="8">
    <source>
        <dbReference type="PROSITE" id="PS50850"/>
    </source>
</evidence>
<feature type="transmembrane region" description="Helical" evidence="7">
    <location>
        <begin position="199"/>
        <end position="224"/>
    </location>
</feature>
<comment type="similarity">
    <text evidence="2">Belongs to the major facilitator superfamily.</text>
</comment>
<feature type="domain" description="Major facilitator superfamily (MFS) profile" evidence="8">
    <location>
        <begin position="3"/>
        <end position="379"/>
    </location>
</feature>
<evidence type="ECO:0000313" key="9">
    <source>
        <dbReference type="EMBL" id="MDP9796374.1"/>
    </source>
</evidence>
<dbReference type="Proteomes" id="UP001240984">
    <property type="component" value="Unassembled WGS sequence"/>
</dbReference>
<dbReference type="EMBL" id="JAUSRA010000001">
    <property type="protein sequence ID" value="MDP9796374.1"/>
    <property type="molecule type" value="Genomic_DNA"/>
</dbReference>
<keyword evidence="6 7" id="KW-0472">Membrane</keyword>
<keyword evidence="3" id="KW-0813">Transport</keyword>
<dbReference type="PANTHER" id="PTHR23514">
    <property type="entry name" value="BYPASS OF STOP CODON PROTEIN 6"/>
    <property type="match status" value="1"/>
</dbReference>
<feature type="transmembrane region" description="Helical" evidence="7">
    <location>
        <begin position="267"/>
        <end position="284"/>
    </location>
</feature>
<feature type="transmembrane region" description="Helical" evidence="7">
    <location>
        <begin position="290"/>
        <end position="314"/>
    </location>
</feature>
<feature type="transmembrane region" description="Helical" evidence="7">
    <location>
        <begin position="353"/>
        <end position="374"/>
    </location>
</feature>
<dbReference type="Gene3D" id="1.20.1250.20">
    <property type="entry name" value="MFS general substrate transporter like domains"/>
    <property type="match status" value="2"/>
</dbReference>
<comment type="subcellular location">
    <subcellularLocation>
        <location evidence="1">Cell membrane</location>
        <topology evidence="1">Multi-pass membrane protein</topology>
    </subcellularLocation>
</comment>
<feature type="transmembrane region" description="Helical" evidence="7">
    <location>
        <begin position="126"/>
        <end position="148"/>
    </location>
</feature>
<feature type="transmembrane region" description="Helical" evidence="7">
    <location>
        <begin position="91"/>
        <end position="114"/>
    </location>
</feature>
<keyword evidence="4 7" id="KW-0812">Transmembrane</keyword>
<feature type="transmembrane region" description="Helical" evidence="7">
    <location>
        <begin position="66"/>
        <end position="85"/>
    </location>
</feature>
<organism evidence="9 10">
    <name type="scientific">Catenuloplanes nepalensis</name>
    <dbReference type="NCBI Taxonomy" id="587533"/>
    <lineage>
        <taxon>Bacteria</taxon>
        <taxon>Bacillati</taxon>
        <taxon>Actinomycetota</taxon>
        <taxon>Actinomycetes</taxon>
        <taxon>Micromonosporales</taxon>
        <taxon>Micromonosporaceae</taxon>
        <taxon>Catenuloplanes</taxon>
    </lineage>
</organism>
<name>A0ABT9MY50_9ACTN</name>
<sequence length="384" mass="39525">MPLLALAYFGFISLGLPDGLLGVAWPSMAADYRVPLDALGFLTVAAMIGYFASSVAAGFAIGRVGVGWLLAISTALASLALTGYMSVPVMALAVGCALVLAIGSGAIDSGLNAYAATAFGPRHMNWLHAFFGLGVAIGPLIMTGVLEAGLTWRWGYGIVAIFQVCLAAAFALTVRLWARDKPTEEGPRHAPSAHTLRIPAVWLGIGAFICYVAIEAVAGLWAYTVLTQGRDVSPRTAGLVVSAYWGALFAGRVIFGWVSERISSHRVLLGALLGMAVGAALISLPAPAWVAAAGLVVLGFFAAPVFPLLILTTADRVGAAHADRAIGLQVGSSSVGAALVPAAVGVLLNRAGFGWLGPVLLALSVLLVGLYLLASRRRDHGLAS</sequence>
<evidence type="ECO:0000256" key="1">
    <source>
        <dbReference type="ARBA" id="ARBA00004651"/>
    </source>
</evidence>
<dbReference type="InterPro" id="IPR020846">
    <property type="entry name" value="MFS_dom"/>
</dbReference>
<feature type="transmembrane region" description="Helical" evidence="7">
    <location>
        <begin position="236"/>
        <end position="255"/>
    </location>
</feature>
<dbReference type="InterPro" id="IPR051788">
    <property type="entry name" value="MFS_Transporter"/>
</dbReference>
<accession>A0ABT9MY50</accession>
<feature type="transmembrane region" description="Helical" evidence="7">
    <location>
        <begin position="38"/>
        <end position="59"/>
    </location>
</feature>
<evidence type="ECO:0000256" key="7">
    <source>
        <dbReference type="SAM" id="Phobius"/>
    </source>
</evidence>
<gene>
    <name evidence="9" type="ORF">J2S43_004886</name>
</gene>
<evidence type="ECO:0000256" key="6">
    <source>
        <dbReference type="ARBA" id="ARBA00023136"/>
    </source>
</evidence>
<keyword evidence="10" id="KW-1185">Reference proteome</keyword>
<dbReference type="PANTHER" id="PTHR23514:SF3">
    <property type="entry name" value="BYPASS OF STOP CODON PROTEIN 6"/>
    <property type="match status" value="1"/>
</dbReference>
<protein>
    <submittedName>
        <fullName evidence="9">Fucose permease</fullName>
    </submittedName>
</protein>
<evidence type="ECO:0000256" key="4">
    <source>
        <dbReference type="ARBA" id="ARBA00022692"/>
    </source>
</evidence>
<dbReference type="InterPro" id="IPR011701">
    <property type="entry name" value="MFS"/>
</dbReference>
<evidence type="ECO:0000256" key="5">
    <source>
        <dbReference type="ARBA" id="ARBA00022989"/>
    </source>
</evidence>
<dbReference type="InterPro" id="IPR036259">
    <property type="entry name" value="MFS_trans_sf"/>
</dbReference>
<dbReference type="PROSITE" id="PS50850">
    <property type="entry name" value="MFS"/>
    <property type="match status" value="1"/>
</dbReference>
<dbReference type="RefSeq" id="WP_306832899.1">
    <property type="nucleotide sequence ID" value="NZ_JAUSRA010000001.1"/>
</dbReference>
<comment type="caution">
    <text evidence="9">The sequence shown here is derived from an EMBL/GenBank/DDBJ whole genome shotgun (WGS) entry which is preliminary data.</text>
</comment>
<feature type="transmembrane region" description="Helical" evidence="7">
    <location>
        <begin position="154"/>
        <end position="178"/>
    </location>
</feature>
<evidence type="ECO:0000256" key="2">
    <source>
        <dbReference type="ARBA" id="ARBA00008335"/>
    </source>
</evidence>
<evidence type="ECO:0000256" key="3">
    <source>
        <dbReference type="ARBA" id="ARBA00022448"/>
    </source>
</evidence>
<dbReference type="Pfam" id="PF07690">
    <property type="entry name" value="MFS_1"/>
    <property type="match status" value="2"/>
</dbReference>
<evidence type="ECO:0000313" key="10">
    <source>
        <dbReference type="Proteomes" id="UP001240984"/>
    </source>
</evidence>